<evidence type="ECO:0000256" key="1">
    <source>
        <dbReference type="ARBA" id="ARBA00022598"/>
    </source>
</evidence>
<organism evidence="7 8">
    <name type="scientific">Streptomyces niphimycinicus</name>
    <dbReference type="NCBI Taxonomy" id="2842201"/>
    <lineage>
        <taxon>Bacteria</taxon>
        <taxon>Bacillati</taxon>
        <taxon>Actinomycetota</taxon>
        <taxon>Actinomycetes</taxon>
        <taxon>Kitasatosporales</taxon>
        <taxon>Streptomycetaceae</taxon>
        <taxon>Streptomyces</taxon>
    </lineage>
</organism>
<evidence type="ECO:0000259" key="6">
    <source>
        <dbReference type="PROSITE" id="PS50975"/>
    </source>
</evidence>
<keyword evidence="8" id="KW-1185">Reference proteome</keyword>
<protein>
    <submittedName>
        <fullName evidence="7">ATP-grasp domain-containing protein</fullName>
    </submittedName>
</protein>
<dbReference type="PANTHER" id="PTHR43585">
    <property type="entry name" value="FUMIPYRROLE BIOSYNTHESIS PROTEIN C"/>
    <property type="match status" value="1"/>
</dbReference>
<proteinExistence type="predicted"/>
<evidence type="ECO:0000256" key="5">
    <source>
        <dbReference type="SAM" id="MobiDB-lite"/>
    </source>
</evidence>
<comment type="caution">
    <text evidence="7">The sequence shown here is derived from an EMBL/GenBank/DDBJ whole genome shotgun (WGS) entry which is preliminary data.</text>
</comment>
<dbReference type="PANTHER" id="PTHR43585:SF2">
    <property type="entry name" value="ATP-GRASP ENZYME FSQD"/>
    <property type="match status" value="1"/>
</dbReference>
<keyword evidence="1" id="KW-0436">Ligase</keyword>
<keyword evidence="3 4" id="KW-0067">ATP-binding</keyword>
<accession>A0ABS6CCI5</accession>
<evidence type="ECO:0000256" key="3">
    <source>
        <dbReference type="ARBA" id="ARBA00022840"/>
    </source>
</evidence>
<evidence type="ECO:0000256" key="4">
    <source>
        <dbReference type="PROSITE-ProRule" id="PRU00409"/>
    </source>
</evidence>
<name>A0ABS6CCI5_9ACTN</name>
<dbReference type="Pfam" id="PF13535">
    <property type="entry name" value="ATP-grasp_4"/>
    <property type="match status" value="1"/>
</dbReference>
<dbReference type="EMBL" id="JAHLEM010000089">
    <property type="protein sequence ID" value="MBU3864495.1"/>
    <property type="molecule type" value="Genomic_DNA"/>
</dbReference>
<dbReference type="InterPro" id="IPR052032">
    <property type="entry name" value="ATP-dep_AA_Ligase"/>
</dbReference>
<feature type="region of interest" description="Disordered" evidence="5">
    <location>
        <begin position="36"/>
        <end position="63"/>
    </location>
</feature>
<evidence type="ECO:0000313" key="7">
    <source>
        <dbReference type="EMBL" id="MBU3864495.1"/>
    </source>
</evidence>
<keyword evidence="2 4" id="KW-0547">Nucleotide-binding</keyword>
<dbReference type="PROSITE" id="PS50975">
    <property type="entry name" value="ATP_GRASP"/>
    <property type="match status" value="1"/>
</dbReference>
<evidence type="ECO:0000256" key="2">
    <source>
        <dbReference type="ARBA" id="ARBA00022741"/>
    </source>
</evidence>
<reference evidence="7 8" key="1">
    <citation type="submission" date="2021-06" db="EMBL/GenBank/DDBJ databases">
        <authorList>
            <person name="Pan X."/>
        </authorList>
    </citation>
    <scope>NUCLEOTIDE SEQUENCE [LARGE SCALE GENOMIC DNA]</scope>
    <source>
        <strain evidence="7 8">4503</strain>
    </source>
</reference>
<feature type="domain" description="ATP-grasp" evidence="6">
    <location>
        <begin position="173"/>
        <end position="370"/>
    </location>
</feature>
<dbReference type="InterPro" id="IPR011761">
    <property type="entry name" value="ATP-grasp"/>
</dbReference>
<sequence>MATESVSLALNPIVAYSFEVWGILGRTRRHRDIFHRGNARTPSRPRQGVRALKLPPSEPSATSSTLLLVGSGSRLRQGHLLSHLAAAADVVLLDTVAPTWQKPWLKGAEAYDPRDTPFPVEQARRLCRDHDVRAVVAYNESEILLAAELAATLGLPGLPVEAARISRDKHRQRELLNRTGLSPTASVLVHDVHEGLRAAADIGYPVVVKPRGLSGSLGVGRVADPADFTRFFELAAGVDKMDLASDGVLVEECVTGTEFLVDVWSSGGTAEVVYCGRKYMARDPYPIDTGHIMGEGALPAAEYAAGLALARDAVLAAGIDRTIANLDVVLTPHGPRVMEINGRPAGDLASVIAHLGTGLSVGGLLADAALGRPLRAEPAPGRAAGIKFLYPARRQRFEGLAEAPELRAQPWLHEVGELPARGAVVEPPPEDFFGRAGWVIAEGTHADQVHERLTEAERALTVQGPYV</sequence>
<evidence type="ECO:0000313" key="8">
    <source>
        <dbReference type="Proteomes" id="UP000720508"/>
    </source>
</evidence>
<dbReference type="Proteomes" id="UP000720508">
    <property type="component" value="Unassembled WGS sequence"/>
</dbReference>
<gene>
    <name evidence="7" type="ORF">KN815_10530</name>
</gene>